<evidence type="ECO:0000259" key="1">
    <source>
        <dbReference type="Pfam" id="PF13472"/>
    </source>
</evidence>
<accession>A0ABP8CGU0</accession>
<feature type="domain" description="SGNH hydrolase-type esterase" evidence="1">
    <location>
        <begin position="80"/>
        <end position="240"/>
    </location>
</feature>
<sequence>MQKQLLLHVFYKVHYKYILILFMSLYGCNTKLKTSAKKVKNLYPSEQLKIKDHNDWAVKHYPKRIKKFKESPLNFGDIVFIGNSLTEGGGDWSKKLNNAHIKNRGISGDNTNGVLQRLSEIEHYKPKAVFLLIGINDLNDKLTLKQSPNPKYVGHNILKITNKLHKAIPETKLYVQTLLPAVDSLLMPHITTVNSIIKNNENKNVYEVIDLHSAFMDANNTTKKELFKDRLHLNANGYKVWSHFVKDYIAN</sequence>
<dbReference type="PROSITE" id="PS51257">
    <property type="entry name" value="PROKAR_LIPOPROTEIN"/>
    <property type="match status" value="1"/>
</dbReference>
<dbReference type="InterPro" id="IPR013830">
    <property type="entry name" value="SGNH_hydro"/>
</dbReference>
<evidence type="ECO:0000313" key="2">
    <source>
        <dbReference type="EMBL" id="GAA4239152.1"/>
    </source>
</evidence>
<dbReference type="EMBL" id="BAABCA010000007">
    <property type="protein sequence ID" value="GAA4239152.1"/>
    <property type="molecule type" value="Genomic_DNA"/>
</dbReference>
<dbReference type="Gene3D" id="3.40.50.1110">
    <property type="entry name" value="SGNH hydrolase"/>
    <property type="match status" value="1"/>
</dbReference>
<dbReference type="RefSeq" id="WP_344789400.1">
    <property type="nucleotide sequence ID" value="NZ_BAABCA010000007.1"/>
</dbReference>
<protein>
    <recommendedName>
        <fullName evidence="1">SGNH hydrolase-type esterase domain-containing protein</fullName>
    </recommendedName>
</protein>
<dbReference type="SUPFAM" id="SSF52266">
    <property type="entry name" value="SGNH hydrolase"/>
    <property type="match status" value="1"/>
</dbReference>
<dbReference type="Proteomes" id="UP001501496">
    <property type="component" value="Unassembled WGS sequence"/>
</dbReference>
<comment type="caution">
    <text evidence="2">The sequence shown here is derived from an EMBL/GenBank/DDBJ whole genome shotgun (WGS) entry which is preliminary data.</text>
</comment>
<keyword evidence="3" id="KW-1185">Reference proteome</keyword>
<dbReference type="PANTHER" id="PTHR30383:SF5">
    <property type="entry name" value="SGNH HYDROLASE-TYPE ESTERASE DOMAIN-CONTAINING PROTEIN"/>
    <property type="match status" value="1"/>
</dbReference>
<dbReference type="Pfam" id="PF13472">
    <property type="entry name" value="Lipase_GDSL_2"/>
    <property type="match status" value="1"/>
</dbReference>
<dbReference type="InterPro" id="IPR051532">
    <property type="entry name" value="Ester_Hydrolysis_Enzymes"/>
</dbReference>
<proteinExistence type="predicted"/>
<gene>
    <name evidence="2" type="ORF">GCM10022291_32370</name>
</gene>
<dbReference type="PANTHER" id="PTHR30383">
    <property type="entry name" value="THIOESTERASE 1/PROTEASE 1/LYSOPHOSPHOLIPASE L1"/>
    <property type="match status" value="1"/>
</dbReference>
<reference evidence="3" key="1">
    <citation type="journal article" date="2019" name="Int. J. Syst. Evol. Microbiol.">
        <title>The Global Catalogue of Microorganisms (GCM) 10K type strain sequencing project: providing services to taxonomists for standard genome sequencing and annotation.</title>
        <authorList>
            <consortium name="The Broad Institute Genomics Platform"/>
            <consortium name="The Broad Institute Genome Sequencing Center for Infectious Disease"/>
            <person name="Wu L."/>
            <person name="Ma J."/>
        </authorList>
    </citation>
    <scope>NUCLEOTIDE SEQUENCE [LARGE SCALE GENOMIC DNA]</scope>
    <source>
        <strain evidence="3">JCM 17630</strain>
    </source>
</reference>
<name>A0ABP8CGU0_9FLAO</name>
<dbReference type="InterPro" id="IPR036514">
    <property type="entry name" value="SGNH_hydro_sf"/>
</dbReference>
<organism evidence="2 3">
    <name type="scientific">Postechiella marina</name>
    <dbReference type="NCBI Taxonomy" id="943941"/>
    <lineage>
        <taxon>Bacteria</taxon>
        <taxon>Pseudomonadati</taxon>
        <taxon>Bacteroidota</taxon>
        <taxon>Flavobacteriia</taxon>
        <taxon>Flavobacteriales</taxon>
        <taxon>Flavobacteriaceae</taxon>
        <taxon>Postechiella</taxon>
    </lineage>
</organism>
<evidence type="ECO:0000313" key="3">
    <source>
        <dbReference type="Proteomes" id="UP001501496"/>
    </source>
</evidence>